<name>A0A2S0PBI6_9NEIS</name>
<dbReference type="EMBL" id="CP028519">
    <property type="protein sequence ID" value="AVY94705.1"/>
    <property type="molecule type" value="Genomic_DNA"/>
</dbReference>
<dbReference type="GO" id="GO:0030295">
    <property type="term" value="F:protein kinase activator activity"/>
    <property type="evidence" value="ECO:0007669"/>
    <property type="project" value="TreeGrafter"/>
</dbReference>
<dbReference type="Pfam" id="PF00359">
    <property type="entry name" value="PTS_EIIA_2"/>
    <property type="match status" value="1"/>
</dbReference>
<dbReference type="InterPro" id="IPR051541">
    <property type="entry name" value="PTS_SugarTrans_NitroReg"/>
</dbReference>
<dbReference type="PANTHER" id="PTHR47738">
    <property type="entry name" value="PTS SYSTEM FRUCTOSE-LIKE EIIA COMPONENT-RELATED"/>
    <property type="match status" value="1"/>
</dbReference>
<organism evidence="2 3">
    <name type="scientific">Microvirgula aerodenitrificans</name>
    <dbReference type="NCBI Taxonomy" id="57480"/>
    <lineage>
        <taxon>Bacteria</taxon>
        <taxon>Pseudomonadati</taxon>
        <taxon>Pseudomonadota</taxon>
        <taxon>Betaproteobacteria</taxon>
        <taxon>Neisseriales</taxon>
        <taxon>Aquaspirillaceae</taxon>
        <taxon>Microvirgula</taxon>
    </lineage>
</organism>
<evidence type="ECO:0000313" key="2">
    <source>
        <dbReference type="EMBL" id="AVY94705.1"/>
    </source>
</evidence>
<sequence>MSLIAKILPSTDHLLVDLDVSSKKRVFEHVGILFENAYGIARSTVFDSLFAREKLGSTGLGHGVAIPHGRAKGLKDVAGCFIRLKSPIPFDSPDGKPVSLLFVLLVPEQATDLHLQVLSELAQMFSRRQLREALAAAPDAQTLFQLLTTQQDSHA</sequence>
<dbReference type="PROSITE" id="PS51094">
    <property type="entry name" value="PTS_EIIA_TYPE_2"/>
    <property type="match status" value="1"/>
</dbReference>
<dbReference type="AlphaFoldDB" id="A0A2S0PBI6"/>
<dbReference type="GO" id="GO:0009401">
    <property type="term" value="P:phosphoenolpyruvate-dependent sugar phosphotransferase system"/>
    <property type="evidence" value="ECO:0007669"/>
    <property type="project" value="InterPro"/>
</dbReference>
<dbReference type="CDD" id="cd00211">
    <property type="entry name" value="PTS_IIA_fru"/>
    <property type="match status" value="1"/>
</dbReference>
<reference evidence="2 3" key="1">
    <citation type="submission" date="2018-04" db="EMBL/GenBank/DDBJ databases">
        <title>Denitrifier Microvirgula.</title>
        <authorList>
            <person name="Anderson E."/>
            <person name="Jang J."/>
            <person name="Ishii S."/>
        </authorList>
    </citation>
    <scope>NUCLEOTIDE SEQUENCE [LARGE SCALE GENOMIC DNA]</scope>
    <source>
        <strain evidence="2 3">BE2.4</strain>
    </source>
</reference>
<dbReference type="RefSeq" id="WP_028500533.1">
    <property type="nucleotide sequence ID" value="NZ_CALFSO010000127.1"/>
</dbReference>
<dbReference type="Gene3D" id="3.40.930.10">
    <property type="entry name" value="Mannitol-specific EII, Chain A"/>
    <property type="match status" value="1"/>
</dbReference>
<dbReference type="InterPro" id="IPR016152">
    <property type="entry name" value="PTrfase/Anion_transptr"/>
</dbReference>
<protein>
    <submittedName>
        <fullName evidence="2">PTS IIA-like nitrogen-regulatory protein PtsN</fullName>
    </submittedName>
</protein>
<dbReference type="STRING" id="1122240.GCA_000620105_01673"/>
<proteinExistence type="predicted"/>
<dbReference type="SUPFAM" id="SSF55804">
    <property type="entry name" value="Phoshotransferase/anion transport protein"/>
    <property type="match status" value="1"/>
</dbReference>
<dbReference type="InterPro" id="IPR006320">
    <property type="entry name" value="PTS_Nitro_regul"/>
</dbReference>
<evidence type="ECO:0000313" key="3">
    <source>
        <dbReference type="Proteomes" id="UP000244173"/>
    </source>
</evidence>
<dbReference type="KEGG" id="maer:DAI18_12175"/>
<dbReference type="PROSITE" id="PS00372">
    <property type="entry name" value="PTS_EIIA_TYPE_2_HIS"/>
    <property type="match status" value="1"/>
</dbReference>
<dbReference type="GO" id="GO:0008982">
    <property type="term" value="F:protein-N(PI)-phosphohistidine-sugar phosphotransferase activity"/>
    <property type="evidence" value="ECO:0007669"/>
    <property type="project" value="InterPro"/>
</dbReference>
<accession>A0A2S0PBI6</accession>
<feature type="domain" description="PTS EIIA type-2" evidence="1">
    <location>
        <begin position="7"/>
        <end position="150"/>
    </location>
</feature>
<dbReference type="InterPro" id="IPR002178">
    <property type="entry name" value="PTS_EIIA_type-2_dom"/>
</dbReference>
<keyword evidence="3" id="KW-1185">Reference proteome</keyword>
<dbReference type="NCBIfam" id="TIGR01419">
    <property type="entry name" value="nitro_reg_IIA"/>
    <property type="match status" value="1"/>
</dbReference>
<dbReference type="OrthoDB" id="95460at2"/>
<gene>
    <name evidence="2" type="primary">ptsN</name>
    <name evidence="2" type="ORF">DAI18_12175</name>
</gene>
<evidence type="ECO:0000259" key="1">
    <source>
        <dbReference type="PROSITE" id="PS51094"/>
    </source>
</evidence>
<dbReference type="Proteomes" id="UP000244173">
    <property type="component" value="Chromosome"/>
</dbReference>
<dbReference type="PANTHER" id="PTHR47738:SF1">
    <property type="entry name" value="NITROGEN REGULATORY PROTEIN"/>
    <property type="match status" value="1"/>
</dbReference>